<dbReference type="EMBL" id="CAMXCT030002822">
    <property type="protein sequence ID" value="CAL4787985.1"/>
    <property type="molecule type" value="Genomic_DNA"/>
</dbReference>
<evidence type="ECO:0000313" key="4">
    <source>
        <dbReference type="Proteomes" id="UP001152797"/>
    </source>
</evidence>
<comment type="caution">
    <text evidence="2">The sequence shown here is derived from an EMBL/GenBank/DDBJ whole genome shotgun (WGS) entry which is preliminary data.</text>
</comment>
<evidence type="ECO:0000256" key="1">
    <source>
        <dbReference type="SAM" id="Coils"/>
    </source>
</evidence>
<dbReference type="EMBL" id="CAMXCT020002822">
    <property type="protein sequence ID" value="CAL1154048.1"/>
    <property type="molecule type" value="Genomic_DNA"/>
</dbReference>
<feature type="coiled-coil region" evidence="1">
    <location>
        <begin position="152"/>
        <end position="179"/>
    </location>
</feature>
<dbReference type="AlphaFoldDB" id="A0A9P1D1B7"/>
<protein>
    <submittedName>
        <fullName evidence="3">CCHC-type domain-containing protein</fullName>
    </submittedName>
</protein>
<evidence type="ECO:0000313" key="2">
    <source>
        <dbReference type="EMBL" id="CAI4000673.1"/>
    </source>
</evidence>
<reference evidence="3 4" key="2">
    <citation type="submission" date="2024-05" db="EMBL/GenBank/DDBJ databases">
        <authorList>
            <person name="Chen Y."/>
            <person name="Shah S."/>
            <person name="Dougan E. K."/>
            <person name="Thang M."/>
            <person name="Chan C."/>
        </authorList>
    </citation>
    <scope>NUCLEOTIDE SEQUENCE [LARGE SCALE GENOMIC DNA]</scope>
</reference>
<name>A0A9P1D1B7_9DINO</name>
<dbReference type="Proteomes" id="UP001152797">
    <property type="component" value="Unassembled WGS sequence"/>
</dbReference>
<keyword evidence="1" id="KW-0175">Coiled coil</keyword>
<accession>A0A9P1D1B7</accession>
<keyword evidence="4" id="KW-1185">Reference proteome</keyword>
<gene>
    <name evidence="2" type="ORF">C1SCF055_LOCUS26778</name>
</gene>
<dbReference type="EMBL" id="CAMXCT010002822">
    <property type="protein sequence ID" value="CAI4000673.1"/>
    <property type="molecule type" value="Genomic_DNA"/>
</dbReference>
<reference evidence="2" key="1">
    <citation type="submission" date="2022-10" db="EMBL/GenBank/DDBJ databases">
        <authorList>
            <person name="Chen Y."/>
            <person name="Dougan E. K."/>
            <person name="Chan C."/>
            <person name="Rhodes N."/>
            <person name="Thang M."/>
        </authorList>
    </citation>
    <scope>NUCLEOTIDE SEQUENCE</scope>
</reference>
<sequence length="210" mass="23943">MAAEFMDLPLVSEENQQAQIPAADQETIDGLKLIDIKDTPVTFGKTHLGKSHEEVWHSDPEWVKWFMSHYQKSTRMEHRLMIKFIQLKVEESEAGEAKNPQACIKPKGLPKSLAAKAKSMPSPSNHWQLPVEPEIEAFEMMSEGLMPPHPETTELAENVHALQERMLNLENAMQRMIALMSQSANHQMQNTHAMPTHETAQVEFDDPWNP</sequence>
<organism evidence="2">
    <name type="scientific">Cladocopium goreaui</name>
    <dbReference type="NCBI Taxonomy" id="2562237"/>
    <lineage>
        <taxon>Eukaryota</taxon>
        <taxon>Sar</taxon>
        <taxon>Alveolata</taxon>
        <taxon>Dinophyceae</taxon>
        <taxon>Suessiales</taxon>
        <taxon>Symbiodiniaceae</taxon>
        <taxon>Cladocopium</taxon>
    </lineage>
</organism>
<evidence type="ECO:0000313" key="3">
    <source>
        <dbReference type="EMBL" id="CAL4787985.1"/>
    </source>
</evidence>
<proteinExistence type="predicted"/>